<proteinExistence type="predicted"/>
<dbReference type="RefSeq" id="WP_168040150.1">
    <property type="nucleotide sequence ID" value="NZ_JAATJH010000010.1"/>
</dbReference>
<name>A0ABX0XGG2_9BACT</name>
<dbReference type="InterPro" id="IPR036694">
    <property type="entry name" value="Dodecin-like_sf"/>
</dbReference>
<organism evidence="1 2">
    <name type="scientific">Neolewinella antarctica</name>
    <dbReference type="NCBI Taxonomy" id="442734"/>
    <lineage>
        <taxon>Bacteria</taxon>
        <taxon>Pseudomonadati</taxon>
        <taxon>Bacteroidota</taxon>
        <taxon>Saprospiria</taxon>
        <taxon>Saprospirales</taxon>
        <taxon>Lewinellaceae</taxon>
        <taxon>Neolewinella</taxon>
    </lineage>
</organism>
<evidence type="ECO:0000313" key="2">
    <source>
        <dbReference type="Proteomes" id="UP000770785"/>
    </source>
</evidence>
<sequence>MANVMKVIEILSESATSFEEAIATAVEETSKTVRNISSVYVKEQTATVKNGKVDKYRVNIKITFEVNQ</sequence>
<dbReference type="PANTHER" id="PTHR39324">
    <property type="entry name" value="CALCIUM DODECIN"/>
    <property type="match status" value="1"/>
</dbReference>
<dbReference type="SUPFAM" id="SSF89807">
    <property type="entry name" value="Dodecin-like"/>
    <property type="match status" value="1"/>
</dbReference>
<protein>
    <recommendedName>
        <fullName evidence="3">Dodecin</fullName>
    </recommendedName>
</protein>
<dbReference type="Gene3D" id="3.30.1660.10">
    <property type="entry name" value="Flavin-binding protein dodecin"/>
    <property type="match status" value="1"/>
</dbReference>
<gene>
    <name evidence="1" type="ORF">GGR27_003814</name>
</gene>
<dbReference type="InterPro" id="IPR025543">
    <property type="entry name" value="Dodecin-like"/>
</dbReference>
<evidence type="ECO:0008006" key="3">
    <source>
        <dbReference type="Google" id="ProtNLM"/>
    </source>
</evidence>
<dbReference type="Pfam" id="PF07311">
    <property type="entry name" value="Dodecin"/>
    <property type="match status" value="1"/>
</dbReference>
<accession>A0ABX0XGG2</accession>
<dbReference type="EMBL" id="JAATJH010000010">
    <property type="protein sequence ID" value="NJC28291.1"/>
    <property type="molecule type" value="Genomic_DNA"/>
</dbReference>
<comment type="caution">
    <text evidence="1">The sequence shown here is derived from an EMBL/GenBank/DDBJ whole genome shotgun (WGS) entry which is preliminary data.</text>
</comment>
<evidence type="ECO:0000313" key="1">
    <source>
        <dbReference type="EMBL" id="NJC28291.1"/>
    </source>
</evidence>
<reference evidence="1 2" key="1">
    <citation type="submission" date="2020-03" db="EMBL/GenBank/DDBJ databases">
        <title>Genomic Encyclopedia of Type Strains, Phase IV (KMG-IV): sequencing the most valuable type-strain genomes for metagenomic binning, comparative biology and taxonomic classification.</title>
        <authorList>
            <person name="Goeker M."/>
        </authorList>
    </citation>
    <scope>NUCLEOTIDE SEQUENCE [LARGE SCALE GENOMIC DNA]</scope>
    <source>
        <strain evidence="1 2">DSM 105096</strain>
    </source>
</reference>
<dbReference type="Proteomes" id="UP000770785">
    <property type="component" value="Unassembled WGS sequence"/>
</dbReference>
<dbReference type="InterPro" id="IPR009923">
    <property type="entry name" value="Dodecin"/>
</dbReference>
<dbReference type="PANTHER" id="PTHR39324:SF1">
    <property type="entry name" value="CALCIUM DODECIN"/>
    <property type="match status" value="1"/>
</dbReference>
<keyword evidence="2" id="KW-1185">Reference proteome</keyword>